<dbReference type="Proteomes" id="UP000054632">
    <property type="component" value="Unassembled WGS sequence"/>
</dbReference>
<protein>
    <submittedName>
        <fullName evidence="1">Uncharacterized protein</fullName>
    </submittedName>
</protein>
<evidence type="ECO:0000313" key="2">
    <source>
        <dbReference type="Proteomes" id="UP000054632"/>
    </source>
</evidence>
<name>A0A0V1DVU0_TRIPS</name>
<accession>A0A0V1DVU0</accession>
<gene>
    <name evidence="1" type="ORF">T4A_6167</name>
</gene>
<comment type="caution">
    <text evidence="1">The sequence shown here is derived from an EMBL/GenBank/DDBJ whole genome shotgun (WGS) entry which is preliminary data.</text>
</comment>
<proteinExistence type="predicted"/>
<organism evidence="1 2">
    <name type="scientific">Trichinella pseudospiralis</name>
    <name type="common">Parasitic roundworm</name>
    <dbReference type="NCBI Taxonomy" id="6337"/>
    <lineage>
        <taxon>Eukaryota</taxon>
        <taxon>Metazoa</taxon>
        <taxon>Ecdysozoa</taxon>
        <taxon>Nematoda</taxon>
        <taxon>Enoplea</taxon>
        <taxon>Dorylaimia</taxon>
        <taxon>Trichinellida</taxon>
        <taxon>Trichinellidae</taxon>
        <taxon>Trichinella</taxon>
    </lineage>
</organism>
<sequence>MFYIYRYFIVELYIGRPESNYILSALFFYFSENNPTYLVVLRKMNDEMALCIRSWKRTSRGTKLITNARKLNLLLIHLYTIKAFSEQKL</sequence>
<dbReference type="EMBL" id="JYDR01000211">
    <property type="protein sequence ID" value="KRY65432.1"/>
    <property type="molecule type" value="Genomic_DNA"/>
</dbReference>
<dbReference type="AlphaFoldDB" id="A0A0V1DVU0"/>
<reference evidence="1 2" key="1">
    <citation type="submission" date="2015-01" db="EMBL/GenBank/DDBJ databases">
        <title>Evolution of Trichinella species and genotypes.</title>
        <authorList>
            <person name="Korhonen P.K."/>
            <person name="Edoardo P."/>
            <person name="Giuseppe L.R."/>
            <person name="Gasser R.B."/>
        </authorList>
    </citation>
    <scope>NUCLEOTIDE SEQUENCE [LARGE SCALE GENOMIC DNA]</scope>
    <source>
        <strain evidence="1">ISS13</strain>
    </source>
</reference>
<evidence type="ECO:0000313" key="1">
    <source>
        <dbReference type="EMBL" id="KRY65432.1"/>
    </source>
</evidence>